<organism evidence="1 2">
    <name type="scientific">Favolaschia claudopus</name>
    <dbReference type="NCBI Taxonomy" id="2862362"/>
    <lineage>
        <taxon>Eukaryota</taxon>
        <taxon>Fungi</taxon>
        <taxon>Dikarya</taxon>
        <taxon>Basidiomycota</taxon>
        <taxon>Agaricomycotina</taxon>
        <taxon>Agaricomycetes</taxon>
        <taxon>Agaricomycetidae</taxon>
        <taxon>Agaricales</taxon>
        <taxon>Marasmiineae</taxon>
        <taxon>Mycenaceae</taxon>
        <taxon>Favolaschia</taxon>
    </lineage>
</organism>
<sequence length="382" mass="42548">MVVPELPQELIDAIVEEVAEPSLAACSLAATSFVVSSQRRIFSSMTLRGIRSYEKASRLLAGSPHLGKYVRYLVVDLRGVPENYAEIPIILGPLIEIEFLAIEGEPTIDDLAPKLAQNLRVLDLLSVPTLRCLALDLIVIPSSAILRAFSSLEQVIISRSTISQPEEQCEITDPGNIWHLKVLGDGWDGATYSFVLQPRLHKLLQYLVRFSIAYPPVPETVLPHLLQFLAACSESLEYLEIELESPPALPTLPTLGVLELLLDVELTKSPNEFHSIVSSAVSSTPHVEVLIFAILDRPDGPHRPNRQQWTQRSPAEWAALDSTLMDMSDLDEIEFSLRSFGNSDETRFNAFVEFIEAHLPRVMEAGFLGFIYRPHGQDTFVE</sequence>
<accession>A0AAW0CWK2</accession>
<gene>
    <name evidence="1" type="ORF">R3P38DRAFT_322315</name>
</gene>
<proteinExistence type="predicted"/>
<name>A0AAW0CWK2_9AGAR</name>
<dbReference type="AlphaFoldDB" id="A0AAW0CWK2"/>
<evidence type="ECO:0000313" key="1">
    <source>
        <dbReference type="EMBL" id="KAK7042627.1"/>
    </source>
</evidence>
<reference evidence="1 2" key="1">
    <citation type="journal article" date="2024" name="J Genomics">
        <title>Draft genome sequencing and assembly of Favolaschia claudopus CIRM-BRFM 2984 isolated from oak limbs.</title>
        <authorList>
            <person name="Navarro D."/>
            <person name="Drula E."/>
            <person name="Chaduli D."/>
            <person name="Cazenave R."/>
            <person name="Ahrendt S."/>
            <person name="Wang J."/>
            <person name="Lipzen A."/>
            <person name="Daum C."/>
            <person name="Barry K."/>
            <person name="Grigoriev I.V."/>
            <person name="Favel A."/>
            <person name="Rosso M.N."/>
            <person name="Martin F."/>
        </authorList>
    </citation>
    <scope>NUCLEOTIDE SEQUENCE [LARGE SCALE GENOMIC DNA]</scope>
    <source>
        <strain evidence="1 2">CIRM-BRFM 2984</strain>
    </source>
</reference>
<keyword evidence="2" id="KW-1185">Reference proteome</keyword>
<dbReference type="EMBL" id="JAWWNJ010000013">
    <property type="protein sequence ID" value="KAK7042627.1"/>
    <property type="molecule type" value="Genomic_DNA"/>
</dbReference>
<protein>
    <recommendedName>
        <fullName evidence="3">F-box domain-containing protein</fullName>
    </recommendedName>
</protein>
<comment type="caution">
    <text evidence="1">The sequence shown here is derived from an EMBL/GenBank/DDBJ whole genome shotgun (WGS) entry which is preliminary data.</text>
</comment>
<dbReference type="Proteomes" id="UP001362999">
    <property type="component" value="Unassembled WGS sequence"/>
</dbReference>
<evidence type="ECO:0000313" key="2">
    <source>
        <dbReference type="Proteomes" id="UP001362999"/>
    </source>
</evidence>
<evidence type="ECO:0008006" key="3">
    <source>
        <dbReference type="Google" id="ProtNLM"/>
    </source>
</evidence>